<reference evidence="1" key="1">
    <citation type="submission" date="2021-06" db="EMBL/GenBank/DDBJ databases">
        <authorList>
            <person name="Kallberg Y."/>
            <person name="Tangrot J."/>
            <person name="Rosling A."/>
        </authorList>
    </citation>
    <scope>NUCLEOTIDE SEQUENCE</scope>
    <source>
        <strain evidence="1">IN212</strain>
    </source>
</reference>
<dbReference type="Proteomes" id="UP000789396">
    <property type="component" value="Unassembled WGS sequence"/>
</dbReference>
<protein>
    <submittedName>
        <fullName evidence="1">2802_t:CDS:1</fullName>
    </submittedName>
</protein>
<feature type="non-terminal residue" evidence="1">
    <location>
        <position position="132"/>
    </location>
</feature>
<proteinExistence type="predicted"/>
<sequence length="132" mass="15891">IVNIRVRQQLTNVEIRASQLTSNLDDNTYLKNGLFVVYSEYMKQRFYVHIKLHIGDVVIIKEETDESYAIVRAIFTHKYNDRNVYTFVWIDWLKNTKHTDSLLRCLIFERQPDLDTRWHRIYPISVLNDISK</sequence>
<accession>A0A9N9JA32</accession>
<evidence type="ECO:0000313" key="2">
    <source>
        <dbReference type="Proteomes" id="UP000789396"/>
    </source>
</evidence>
<dbReference type="AlphaFoldDB" id="A0A9N9JA32"/>
<name>A0A9N9JA32_9GLOM</name>
<dbReference type="EMBL" id="CAJVPZ010045495">
    <property type="protein sequence ID" value="CAG8769417.1"/>
    <property type="molecule type" value="Genomic_DNA"/>
</dbReference>
<evidence type="ECO:0000313" key="1">
    <source>
        <dbReference type="EMBL" id="CAG8769417.1"/>
    </source>
</evidence>
<organism evidence="1 2">
    <name type="scientific">Racocetra fulgida</name>
    <dbReference type="NCBI Taxonomy" id="60492"/>
    <lineage>
        <taxon>Eukaryota</taxon>
        <taxon>Fungi</taxon>
        <taxon>Fungi incertae sedis</taxon>
        <taxon>Mucoromycota</taxon>
        <taxon>Glomeromycotina</taxon>
        <taxon>Glomeromycetes</taxon>
        <taxon>Diversisporales</taxon>
        <taxon>Gigasporaceae</taxon>
        <taxon>Racocetra</taxon>
    </lineage>
</organism>
<dbReference type="OrthoDB" id="2421011at2759"/>
<keyword evidence="2" id="KW-1185">Reference proteome</keyword>
<feature type="non-terminal residue" evidence="1">
    <location>
        <position position="1"/>
    </location>
</feature>
<gene>
    <name evidence="1" type="ORF">RFULGI_LOCUS14948</name>
</gene>
<comment type="caution">
    <text evidence="1">The sequence shown here is derived from an EMBL/GenBank/DDBJ whole genome shotgun (WGS) entry which is preliminary data.</text>
</comment>